<dbReference type="AlphaFoldDB" id="A0A645AMG0"/>
<dbReference type="InterPro" id="IPR027417">
    <property type="entry name" value="P-loop_NTPase"/>
</dbReference>
<dbReference type="SUPFAM" id="SSF143517">
    <property type="entry name" value="TRCF domain-like"/>
    <property type="match status" value="1"/>
</dbReference>
<reference evidence="2" key="1">
    <citation type="submission" date="2019-08" db="EMBL/GenBank/DDBJ databases">
        <authorList>
            <person name="Kucharzyk K."/>
            <person name="Murdoch R.W."/>
            <person name="Higgins S."/>
            <person name="Loffler F."/>
        </authorList>
    </citation>
    <scope>NUCLEOTIDE SEQUENCE</scope>
</reference>
<proteinExistence type="predicted"/>
<dbReference type="GO" id="GO:0016787">
    <property type="term" value="F:hydrolase activity"/>
    <property type="evidence" value="ECO:0007669"/>
    <property type="project" value="UniProtKB-KW"/>
</dbReference>
<dbReference type="SMART" id="SM00982">
    <property type="entry name" value="TRCF"/>
    <property type="match status" value="1"/>
</dbReference>
<gene>
    <name evidence="2" type="primary">mfd_28</name>
    <name evidence="2" type="ORF">SDC9_97557</name>
</gene>
<accession>A0A645AMG0</accession>
<dbReference type="EMBL" id="VSSQ01013139">
    <property type="protein sequence ID" value="MPM50814.1"/>
    <property type="molecule type" value="Genomic_DNA"/>
</dbReference>
<dbReference type="InterPro" id="IPR005118">
    <property type="entry name" value="TRCF_C"/>
</dbReference>
<dbReference type="Pfam" id="PF03461">
    <property type="entry name" value="TRCF"/>
    <property type="match status" value="1"/>
</dbReference>
<dbReference type="Gene3D" id="3.40.50.300">
    <property type="entry name" value="P-loop containing nucleotide triphosphate hydrolases"/>
    <property type="match status" value="1"/>
</dbReference>
<dbReference type="InterPro" id="IPR037235">
    <property type="entry name" value="TRCF-like_C_D7"/>
</dbReference>
<comment type="caution">
    <text evidence="2">The sequence shown here is derived from an EMBL/GenBank/DDBJ whole genome shotgun (WGS) entry which is preliminary data.</text>
</comment>
<dbReference type="EC" id="3.6.4.-" evidence="2"/>
<evidence type="ECO:0000259" key="1">
    <source>
        <dbReference type="SMART" id="SM00982"/>
    </source>
</evidence>
<protein>
    <submittedName>
        <fullName evidence="2">Transcription-repair-coupling factor</fullName>
        <ecNumber evidence="2">3.6.4.-</ecNumber>
    </submittedName>
</protein>
<evidence type="ECO:0000313" key="2">
    <source>
        <dbReference type="EMBL" id="MPM50814.1"/>
    </source>
</evidence>
<sequence length="211" mass="23307">MAIAMKDLEIRGAGNLLGDEQSGHIADVGFDLYIRMVGEAIAEYRGEQTGDEEAEMRIELPVDAHLPTDYVESERLRLEMYRRLAEVRSEDDIAQVRAELLDRYGPLPEPTEALLDVARFRLACREAGLTEVMTQGNYIRFAPVADLPESRQLRLQRVHPGTLIKAQTNVALVPRPRTRGVPSVAVEGAELLKWAAGVVSIFGASKAVVGQ</sequence>
<dbReference type="Gene3D" id="3.90.1150.50">
    <property type="entry name" value="Transcription-repair-coupling factor, D7 domain"/>
    <property type="match status" value="1"/>
</dbReference>
<name>A0A645AMG0_9ZZZZ</name>
<feature type="domain" description="Transcription-repair-coupling factor C-terminal" evidence="1">
    <location>
        <begin position="59"/>
        <end position="157"/>
    </location>
</feature>
<keyword evidence="2" id="KW-0378">Hydrolase</keyword>
<dbReference type="GO" id="GO:0006281">
    <property type="term" value="P:DNA repair"/>
    <property type="evidence" value="ECO:0007669"/>
    <property type="project" value="InterPro"/>
</dbReference>
<organism evidence="2">
    <name type="scientific">bioreactor metagenome</name>
    <dbReference type="NCBI Taxonomy" id="1076179"/>
    <lineage>
        <taxon>unclassified sequences</taxon>
        <taxon>metagenomes</taxon>
        <taxon>ecological metagenomes</taxon>
    </lineage>
</organism>